<evidence type="ECO:0000256" key="3">
    <source>
        <dbReference type="ARBA" id="ARBA00022448"/>
    </source>
</evidence>
<dbReference type="CDD" id="cd17480">
    <property type="entry name" value="MFS_SLC40A1_like"/>
    <property type="match status" value="1"/>
</dbReference>
<evidence type="ECO:0000256" key="2">
    <source>
        <dbReference type="ARBA" id="ARBA00006279"/>
    </source>
</evidence>
<feature type="transmembrane region" description="Helical" evidence="7">
    <location>
        <begin position="314"/>
        <end position="339"/>
    </location>
</feature>
<dbReference type="PANTHER" id="PTHR11660:SF57">
    <property type="entry name" value="SOLUTE CARRIER FAMILY 40 MEMBER"/>
    <property type="match status" value="1"/>
</dbReference>
<feature type="transmembrane region" description="Helical" evidence="7">
    <location>
        <begin position="407"/>
        <end position="430"/>
    </location>
</feature>
<dbReference type="InterPro" id="IPR036259">
    <property type="entry name" value="MFS_trans_sf"/>
</dbReference>
<dbReference type="GO" id="GO:0016020">
    <property type="term" value="C:membrane"/>
    <property type="evidence" value="ECO:0007669"/>
    <property type="project" value="UniProtKB-SubCell"/>
</dbReference>
<comment type="similarity">
    <text evidence="2 7">Belongs to the ferroportin (FP) (TC 2.A.100) family. SLC40A subfamily.</text>
</comment>
<evidence type="ECO:0000256" key="1">
    <source>
        <dbReference type="ARBA" id="ARBA00004141"/>
    </source>
</evidence>
<sequence>MELECSSQEPSRRLLESTSVTNASNTHLPTSADDTSRTPNNIPRPEAHSVLTRLYISHTLSAWNSRMFEFGAVLFLASTFPGTLLYTSIYALVRAFSAVALSSWLGAQVDNSDRLVAVRHSIIWQRVPVAVSCLCFITTLSTDSWAVTIILFVVQGLLACIEKLAATANTVAVERDWVCTTNRIWGNRDLGQYQCPPTRWEPYIDLKLQHLTSITDLNASMRRIDLFCKLLAPVSISFIDSISTRYAIWTVFTLNTASVLIEYMAIAQVYQSVPALTKTHPTTQADDINNASHHNTPQQESPLAPWKEYISSPVFLASFALSLLYLTVLSFGATMVTYLLHTGFTSLQVSYMRIVSVAAEISGTWTAPLIMNRIGPIRSGLWFLNWQFVCVAGSAISFVAWDSSSRFVAGTLITGVALSRIGLWGFDLSVQFLVQGNIQEHARARFSATEMALQNVFEMLSFASTIAFPLPAQFKYPVLISSGAVAVAAGCFAAYVRKERGHLLHRSRCMGGDKVVYRAIGSGEV</sequence>
<proteinExistence type="inferred from homology"/>
<evidence type="ECO:0000256" key="5">
    <source>
        <dbReference type="ARBA" id="ARBA00022989"/>
    </source>
</evidence>
<comment type="subcellular location">
    <subcellularLocation>
        <location evidence="1 7">Membrane</location>
        <topology evidence="1 7">Multi-pass membrane protein</topology>
    </subcellularLocation>
</comment>
<organism evidence="9 10">
    <name type="scientific">Penicillium cf. griseofulvum</name>
    <dbReference type="NCBI Taxonomy" id="2972120"/>
    <lineage>
        <taxon>Eukaryota</taxon>
        <taxon>Fungi</taxon>
        <taxon>Dikarya</taxon>
        <taxon>Ascomycota</taxon>
        <taxon>Pezizomycotina</taxon>
        <taxon>Eurotiomycetes</taxon>
        <taxon>Eurotiomycetidae</taxon>
        <taxon>Eurotiales</taxon>
        <taxon>Aspergillaceae</taxon>
        <taxon>Penicillium</taxon>
    </lineage>
</organism>
<dbReference type="Proteomes" id="UP001150879">
    <property type="component" value="Unassembled WGS sequence"/>
</dbReference>
<evidence type="ECO:0000256" key="8">
    <source>
        <dbReference type="SAM" id="MobiDB-lite"/>
    </source>
</evidence>
<accession>A0A9W9MFC4</accession>
<reference evidence="9" key="1">
    <citation type="submission" date="2022-11" db="EMBL/GenBank/DDBJ databases">
        <authorList>
            <person name="Petersen C."/>
        </authorList>
    </citation>
    <scope>NUCLEOTIDE SEQUENCE</scope>
    <source>
        <strain evidence="9">IBT 16849</strain>
    </source>
</reference>
<keyword evidence="3 7" id="KW-0813">Transport</keyword>
<gene>
    <name evidence="9" type="ORF">N7472_005058</name>
</gene>
<dbReference type="EMBL" id="JAPQKP010000003">
    <property type="protein sequence ID" value="KAJ5199854.1"/>
    <property type="molecule type" value="Genomic_DNA"/>
</dbReference>
<feature type="compositionally biased region" description="Polar residues" evidence="8">
    <location>
        <begin position="16"/>
        <end position="41"/>
    </location>
</feature>
<keyword evidence="7" id="KW-0406">Ion transport</keyword>
<evidence type="ECO:0000256" key="7">
    <source>
        <dbReference type="RuleBase" id="RU365065"/>
    </source>
</evidence>
<dbReference type="PANTHER" id="PTHR11660">
    <property type="entry name" value="SOLUTE CARRIER FAMILY 40 MEMBER"/>
    <property type="match status" value="1"/>
</dbReference>
<keyword evidence="4 7" id="KW-0812">Transmembrane</keyword>
<comment type="caution">
    <text evidence="9">The sequence shown here is derived from an EMBL/GenBank/DDBJ whole genome shotgun (WGS) entry which is preliminary data.</text>
</comment>
<keyword evidence="5 7" id="KW-1133">Transmembrane helix</keyword>
<comment type="function">
    <text evidence="7">May be involved in iron transport and iron homeostasis.</text>
</comment>
<comment type="caution">
    <text evidence="7">Lacks conserved residue(s) required for the propagation of feature annotation.</text>
</comment>
<dbReference type="InterPro" id="IPR009716">
    <property type="entry name" value="Ferroportin-1"/>
</dbReference>
<feature type="region of interest" description="Disordered" evidence="8">
    <location>
        <begin position="1"/>
        <end position="45"/>
    </location>
</feature>
<feature type="transmembrane region" description="Helical" evidence="7">
    <location>
        <begin position="351"/>
        <end position="370"/>
    </location>
</feature>
<protein>
    <recommendedName>
        <fullName evidence="7">Solute carrier family 40 member</fullName>
    </recommendedName>
</protein>
<evidence type="ECO:0000256" key="4">
    <source>
        <dbReference type="ARBA" id="ARBA00022692"/>
    </source>
</evidence>
<feature type="transmembrane region" description="Helical" evidence="7">
    <location>
        <begin position="476"/>
        <end position="496"/>
    </location>
</feature>
<dbReference type="GO" id="GO:0005381">
    <property type="term" value="F:iron ion transmembrane transporter activity"/>
    <property type="evidence" value="ECO:0007669"/>
    <property type="project" value="UniProtKB-UniRule"/>
</dbReference>
<evidence type="ECO:0000313" key="9">
    <source>
        <dbReference type="EMBL" id="KAJ5199854.1"/>
    </source>
</evidence>
<evidence type="ECO:0000313" key="10">
    <source>
        <dbReference type="Proteomes" id="UP001150879"/>
    </source>
</evidence>
<reference evidence="9" key="2">
    <citation type="journal article" date="2023" name="IMA Fungus">
        <title>Comparative genomic study of the Penicillium genus elucidates a diverse pangenome and 15 lateral gene transfer events.</title>
        <authorList>
            <person name="Petersen C."/>
            <person name="Sorensen T."/>
            <person name="Nielsen M.R."/>
            <person name="Sondergaard T.E."/>
            <person name="Sorensen J.L."/>
            <person name="Fitzpatrick D.A."/>
            <person name="Frisvad J.C."/>
            <person name="Nielsen K.L."/>
        </authorList>
    </citation>
    <scope>NUCLEOTIDE SEQUENCE</scope>
    <source>
        <strain evidence="9">IBT 16849</strain>
    </source>
</reference>
<dbReference type="AlphaFoldDB" id="A0A9W9MFC4"/>
<name>A0A9W9MFC4_9EURO</name>
<dbReference type="OrthoDB" id="648861at2759"/>
<evidence type="ECO:0000256" key="6">
    <source>
        <dbReference type="ARBA" id="ARBA00023136"/>
    </source>
</evidence>
<keyword evidence="6 7" id="KW-0472">Membrane</keyword>
<keyword evidence="10" id="KW-1185">Reference proteome</keyword>
<feature type="transmembrane region" description="Helical" evidence="7">
    <location>
        <begin position="70"/>
        <end position="93"/>
    </location>
</feature>
<dbReference type="SUPFAM" id="SSF103473">
    <property type="entry name" value="MFS general substrate transporter"/>
    <property type="match status" value="1"/>
</dbReference>
<dbReference type="Pfam" id="PF06963">
    <property type="entry name" value="FPN1"/>
    <property type="match status" value="2"/>
</dbReference>
<feature type="transmembrane region" description="Helical" evidence="7">
    <location>
        <begin position="382"/>
        <end position="401"/>
    </location>
</feature>